<comment type="caution">
    <text evidence="2">The sequence shown here is derived from an EMBL/GenBank/DDBJ whole genome shotgun (WGS) entry which is preliminary data.</text>
</comment>
<dbReference type="AlphaFoldDB" id="A0A2S7XHH7"/>
<dbReference type="RefSeq" id="WP_105062953.1">
    <property type="nucleotide sequence ID" value="NZ_BSOU01000007.1"/>
</dbReference>
<accession>A0A2S7XHH7</accession>
<keyword evidence="4" id="KW-1185">Reference proteome</keyword>
<gene>
    <name evidence="2" type="ORF">BTO23_03455</name>
    <name evidence="1" type="ORF">GCM10007855_28750</name>
</gene>
<evidence type="ECO:0000313" key="4">
    <source>
        <dbReference type="Proteomes" id="UP001156660"/>
    </source>
</evidence>
<evidence type="ECO:0008006" key="5">
    <source>
        <dbReference type="Google" id="ProtNLM"/>
    </source>
</evidence>
<dbReference type="EMBL" id="MSCP01000001">
    <property type="protein sequence ID" value="PQJ93165.1"/>
    <property type="molecule type" value="Genomic_DNA"/>
</dbReference>
<proteinExistence type="predicted"/>
<evidence type="ECO:0000313" key="1">
    <source>
        <dbReference type="EMBL" id="GLR76001.1"/>
    </source>
</evidence>
<reference evidence="1" key="4">
    <citation type="submission" date="2023-01" db="EMBL/GenBank/DDBJ databases">
        <title>Draft genome sequence of Aliivibrio sifiae strain NBRC 105001.</title>
        <authorList>
            <person name="Sun Q."/>
            <person name="Mori K."/>
        </authorList>
    </citation>
    <scope>NUCLEOTIDE SEQUENCE</scope>
    <source>
        <strain evidence="1">NBRC 105001</strain>
    </source>
</reference>
<dbReference type="EMBL" id="BSOU01000007">
    <property type="protein sequence ID" value="GLR76001.1"/>
    <property type="molecule type" value="Genomic_DNA"/>
</dbReference>
<protein>
    <recommendedName>
        <fullName evidence="5">DUF4225 domain-containing protein</fullName>
    </recommendedName>
</protein>
<sequence>MNNDIENDEVDLAIRGLMAQCNTLSVECLSDPMIQYQFRNEYVHIGKCLRSDYEEGKITKDDVVIYVKKERRSLIEQARALAQYGIGTIGGIAQVTGGYAICASTPLTTIAGVALCGTVGVSMVSHGANNIYENSANIMDYLNGEQEVSNVGWVKEGYRAASKTLGYGVREADLAYSSVDLGLSIYGLVNVIKKVPYASVPDATQFKLFRHLAADYQKGWRTMSKPALFGEAYGNYNTINGMRKSSDE</sequence>
<reference evidence="4" key="3">
    <citation type="journal article" date="2019" name="Int. J. Syst. Evol. Microbiol.">
        <title>The Global Catalogue of Microorganisms (GCM) 10K type strain sequencing project: providing services to taxonomists for standard genome sequencing and annotation.</title>
        <authorList>
            <consortium name="The Broad Institute Genomics Platform"/>
            <consortium name="The Broad Institute Genome Sequencing Center for Infectious Disease"/>
            <person name="Wu L."/>
            <person name="Ma J."/>
        </authorList>
    </citation>
    <scope>NUCLEOTIDE SEQUENCE [LARGE SCALE GENOMIC DNA]</scope>
    <source>
        <strain evidence="4">NBRC 105001</strain>
    </source>
</reference>
<dbReference type="Pfam" id="PF13988">
    <property type="entry name" value="DUF4225"/>
    <property type="match status" value="1"/>
</dbReference>
<name>A0A2S7XHH7_9GAMM</name>
<organism evidence="2 3">
    <name type="scientific">Aliivibrio sifiae</name>
    <dbReference type="NCBI Taxonomy" id="566293"/>
    <lineage>
        <taxon>Bacteria</taxon>
        <taxon>Pseudomonadati</taxon>
        <taxon>Pseudomonadota</taxon>
        <taxon>Gammaproteobacteria</taxon>
        <taxon>Vibrionales</taxon>
        <taxon>Vibrionaceae</taxon>
        <taxon>Aliivibrio</taxon>
    </lineage>
</organism>
<evidence type="ECO:0000313" key="2">
    <source>
        <dbReference type="EMBL" id="PQJ93165.1"/>
    </source>
</evidence>
<reference evidence="1" key="1">
    <citation type="journal article" date="2014" name="Int. J. Syst. Evol. Microbiol.">
        <title>Complete genome of a new Firmicutes species belonging to the dominant human colonic microbiota ('Ruminococcus bicirculans') reveals two chromosomes and a selective capacity to utilize plant glucans.</title>
        <authorList>
            <consortium name="NISC Comparative Sequencing Program"/>
            <person name="Wegmann U."/>
            <person name="Louis P."/>
            <person name="Goesmann A."/>
            <person name="Henrissat B."/>
            <person name="Duncan S.H."/>
            <person name="Flint H.J."/>
        </authorList>
    </citation>
    <scope>NUCLEOTIDE SEQUENCE</scope>
    <source>
        <strain evidence="1">NBRC 105001</strain>
    </source>
</reference>
<dbReference type="Proteomes" id="UP000239273">
    <property type="component" value="Unassembled WGS sequence"/>
</dbReference>
<dbReference type="Proteomes" id="UP001156660">
    <property type="component" value="Unassembled WGS sequence"/>
</dbReference>
<reference evidence="2 3" key="2">
    <citation type="submission" date="2016-12" db="EMBL/GenBank/DDBJ databases">
        <title>Diversity of luminous bacteria.</title>
        <authorList>
            <person name="Yoshizawa S."/>
            <person name="Kogure K."/>
        </authorList>
    </citation>
    <scope>NUCLEOTIDE SEQUENCE [LARGE SCALE GENOMIC DNA]</scope>
    <source>
        <strain evidence="2 3">NBRC 105001</strain>
    </source>
</reference>
<evidence type="ECO:0000313" key="3">
    <source>
        <dbReference type="Proteomes" id="UP000239273"/>
    </source>
</evidence>
<dbReference type="OrthoDB" id="6534834at2"/>
<dbReference type="InterPro" id="IPR025320">
    <property type="entry name" value="DUF4225"/>
</dbReference>